<evidence type="ECO:0000256" key="3">
    <source>
        <dbReference type="ARBA" id="ARBA00004629"/>
    </source>
</evidence>
<dbReference type="Pfam" id="PF08649">
    <property type="entry name" value="DASH_Dad1"/>
    <property type="match status" value="1"/>
</dbReference>
<protein>
    <recommendedName>
        <fullName evidence="5">DASH complex subunit DAD1</fullName>
    </recommendedName>
    <alternativeName>
        <fullName evidence="16">Outer kinetochore protein DAD1</fullName>
    </alternativeName>
</protein>
<reference evidence="17 18" key="1">
    <citation type="submission" date="2016-05" db="EMBL/GenBank/DDBJ databases">
        <title>Comparative genomics of biotechnologically important yeasts.</title>
        <authorList>
            <consortium name="DOE Joint Genome Institute"/>
            <person name="Riley R."/>
            <person name="Haridas S."/>
            <person name="Wolfe K.H."/>
            <person name="Lopes M.R."/>
            <person name="Hittinger C.T."/>
            <person name="Goker M."/>
            <person name="Salamov A."/>
            <person name="Wisecaver J."/>
            <person name="Long T.M."/>
            <person name="Aerts A.L."/>
            <person name="Barry K."/>
            <person name="Choi C."/>
            <person name="Clum A."/>
            <person name="Coughlan A.Y."/>
            <person name="Deshpande S."/>
            <person name="Douglass A.P."/>
            <person name="Hanson S.J."/>
            <person name="Klenk H.-P."/>
            <person name="LaButti K."/>
            <person name="Lapidus A."/>
            <person name="Lindquist E."/>
            <person name="Lipzen A."/>
            <person name="Meier-kolthoff J.P."/>
            <person name="Ohm R.A."/>
            <person name="Otillar R.P."/>
            <person name="Pangilinan J."/>
            <person name="Peng Y."/>
            <person name="Rokas A."/>
            <person name="Rosa C.A."/>
            <person name="Scheuner C."/>
            <person name="Sibirny A.A."/>
            <person name="Slot J.C."/>
            <person name="Stielow J.B."/>
            <person name="Sun H."/>
            <person name="Kurtzman C.P."/>
            <person name="Blackwell M."/>
            <person name="Grigoriev I.V."/>
            <person name="Jeffries T.W."/>
        </authorList>
    </citation>
    <scope>NUCLEOTIDE SEQUENCE [LARGE SCALE GENOMIC DNA]</scope>
    <source>
        <strain evidence="17 18">NRRL YB-4993</strain>
    </source>
</reference>
<evidence type="ECO:0000256" key="15">
    <source>
        <dbReference type="ARBA" id="ARBA00023328"/>
    </source>
</evidence>
<keyword evidence="13" id="KW-0539">Nucleus</keyword>
<name>A0A1A0H6V9_9ASCO</name>
<keyword evidence="15" id="KW-0137">Centromere</keyword>
<evidence type="ECO:0000256" key="9">
    <source>
        <dbReference type="ARBA" id="ARBA00022701"/>
    </source>
</evidence>
<evidence type="ECO:0000256" key="12">
    <source>
        <dbReference type="ARBA" id="ARBA00023212"/>
    </source>
</evidence>
<dbReference type="Proteomes" id="UP000092555">
    <property type="component" value="Unassembled WGS sequence"/>
</dbReference>
<keyword evidence="8" id="KW-0132">Cell division</keyword>
<keyword evidence="10" id="KW-0498">Mitosis</keyword>
<keyword evidence="18" id="KW-1185">Reference proteome</keyword>
<dbReference type="OrthoDB" id="5566853at2759"/>
<comment type="caution">
    <text evidence="17">The sequence shown here is derived from an EMBL/GenBank/DDBJ whole genome shotgun (WGS) entry which is preliminary data.</text>
</comment>
<dbReference type="RefSeq" id="XP_018710291.1">
    <property type="nucleotide sequence ID" value="XM_018854962.1"/>
</dbReference>
<gene>
    <name evidence="17" type="ORF">METBIDRAFT_20334</name>
</gene>
<dbReference type="GeneID" id="30027938"/>
<comment type="similarity">
    <text evidence="4">Belongs to the DASH complex DAD1 family.</text>
</comment>
<dbReference type="GO" id="GO:0051010">
    <property type="term" value="F:microtubule plus-end binding"/>
    <property type="evidence" value="ECO:0007669"/>
    <property type="project" value="TreeGrafter"/>
</dbReference>
<evidence type="ECO:0000313" key="18">
    <source>
        <dbReference type="Proteomes" id="UP000092555"/>
    </source>
</evidence>
<evidence type="ECO:0000256" key="4">
    <source>
        <dbReference type="ARBA" id="ARBA00010146"/>
    </source>
</evidence>
<comment type="subcellular location">
    <subcellularLocation>
        <location evidence="3">Chromosome</location>
        <location evidence="3">Centromere</location>
        <location evidence="3">Kinetochore</location>
    </subcellularLocation>
    <subcellularLocation>
        <location evidence="2">Cytoplasm</location>
        <location evidence="2">Cytoskeleton</location>
        <location evidence="2">Spindle</location>
    </subcellularLocation>
    <subcellularLocation>
        <location evidence="1">Nucleus</location>
    </subcellularLocation>
</comment>
<evidence type="ECO:0000256" key="13">
    <source>
        <dbReference type="ARBA" id="ARBA00023242"/>
    </source>
</evidence>
<feature type="non-terminal residue" evidence="17">
    <location>
        <position position="1"/>
    </location>
</feature>
<keyword evidence="9" id="KW-0493">Microtubule</keyword>
<dbReference type="PANTHER" id="PTHR28025:SF1">
    <property type="entry name" value="DASH COMPLEX SUBUNIT DAD1"/>
    <property type="match status" value="1"/>
</dbReference>
<keyword evidence="11" id="KW-0995">Kinetochore</keyword>
<dbReference type="InterPro" id="IPR013958">
    <property type="entry name" value="DASH_Dad1"/>
</dbReference>
<keyword evidence="12" id="KW-0206">Cytoskeleton</keyword>
<evidence type="ECO:0000256" key="5">
    <source>
        <dbReference type="ARBA" id="ARBA00020261"/>
    </source>
</evidence>
<organism evidence="17 18">
    <name type="scientific">Metschnikowia bicuspidata var. bicuspidata NRRL YB-4993</name>
    <dbReference type="NCBI Taxonomy" id="869754"/>
    <lineage>
        <taxon>Eukaryota</taxon>
        <taxon>Fungi</taxon>
        <taxon>Dikarya</taxon>
        <taxon>Ascomycota</taxon>
        <taxon>Saccharomycotina</taxon>
        <taxon>Pichiomycetes</taxon>
        <taxon>Metschnikowiaceae</taxon>
        <taxon>Metschnikowia</taxon>
    </lineage>
</organism>
<accession>A0A1A0H6V9</accession>
<dbReference type="EMBL" id="LXTC01000005">
    <property type="protein sequence ID" value="OBA19766.1"/>
    <property type="molecule type" value="Genomic_DNA"/>
</dbReference>
<dbReference type="GO" id="GO:0072686">
    <property type="term" value="C:mitotic spindle"/>
    <property type="evidence" value="ECO:0007669"/>
    <property type="project" value="InterPro"/>
</dbReference>
<dbReference type="GO" id="GO:0044732">
    <property type="term" value="C:mitotic spindle pole body"/>
    <property type="evidence" value="ECO:0007669"/>
    <property type="project" value="TreeGrafter"/>
</dbReference>
<evidence type="ECO:0000256" key="6">
    <source>
        <dbReference type="ARBA" id="ARBA00022454"/>
    </source>
</evidence>
<evidence type="ECO:0000313" key="17">
    <source>
        <dbReference type="EMBL" id="OBA19766.1"/>
    </source>
</evidence>
<evidence type="ECO:0000256" key="16">
    <source>
        <dbReference type="ARBA" id="ARBA00030566"/>
    </source>
</evidence>
<keyword evidence="7" id="KW-0963">Cytoplasm</keyword>
<sequence>FESQRDQLVQEITAAMDSVVYNLDILNRSLKDSIQVGNGFQDASRLWATFYDGATSDVKLDDAPRDE</sequence>
<feature type="non-terminal residue" evidence="17">
    <location>
        <position position="67"/>
    </location>
</feature>
<keyword evidence="14" id="KW-0131">Cell cycle</keyword>
<dbReference type="GO" id="GO:0051301">
    <property type="term" value="P:cell division"/>
    <property type="evidence" value="ECO:0007669"/>
    <property type="project" value="UniProtKB-KW"/>
</dbReference>
<evidence type="ECO:0000256" key="10">
    <source>
        <dbReference type="ARBA" id="ARBA00022776"/>
    </source>
</evidence>
<evidence type="ECO:0000256" key="7">
    <source>
        <dbReference type="ARBA" id="ARBA00022490"/>
    </source>
</evidence>
<evidence type="ECO:0000256" key="8">
    <source>
        <dbReference type="ARBA" id="ARBA00022618"/>
    </source>
</evidence>
<dbReference type="PANTHER" id="PTHR28025">
    <property type="entry name" value="DASH COMPLEX SUBUNIT DAD1"/>
    <property type="match status" value="1"/>
</dbReference>
<evidence type="ECO:0000256" key="2">
    <source>
        <dbReference type="ARBA" id="ARBA00004186"/>
    </source>
</evidence>
<keyword evidence="6" id="KW-0158">Chromosome</keyword>
<proteinExistence type="inferred from homology"/>
<evidence type="ECO:0000256" key="14">
    <source>
        <dbReference type="ARBA" id="ARBA00023306"/>
    </source>
</evidence>
<evidence type="ECO:0000256" key="1">
    <source>
        <dbReference type="ARBA" id="ARBA00004123"/>
    </source>
</evidence>
<dbReference type="AlphaFoldDB" id="A0A1A0H6V9"/>
<evidence type="ECO:0000256" key="11">
    <source>
        <dbReference type="ARBA" id="ARBA00022838"/>
    </source>
</evidence>
<dbReference type="STRING" id="869754.A0A1A0H6V9"/>
<dbReference type="GO" id="GO:0005876">
    <property type="term" value="C:spindle microtubule"/>
    <property type="evidence" value="ECO:0007669"/>
    <property type="project" value="TreeGrafter"/>
</dbReference>
<dbReference type="GO" id="GO:0042729">
    <property type="term" value="C:DASH complex"/>
    <property type="evidence" value="ECO:0007669"/>
    <property type="project" value="InterPro"/>
</dbReference>